<dbReference type="InterPro" id="IPR017946">
    <property type="entry name" value="PLC-like_Pdiesterase_TIM-brl"/>
</dbReference>
<dbReference type="SMART" id="SM00148">
    <property type="entry name" value="PLCXc"/>
    <property type="match status" value="1"/>
</dbReference>
<keyword evidence="4" id="KW-1003">Cell membrane</keyword>
<dbReference type="Pfam" id="PF23617">
    <property type="entry name" value="EF-hand_15"/>
    <property type="match status" value="1"/>
</dbReference>
<dbReference type="EC" id="3.1.4.11" evidence="3 9"/>
<evidence type="ECO:0000256" key="3">
    <source>
        <dbReference type="ARBA" id="ARBA00012368"/>
    </source>
</evidence>
<dbReference type="PANTHER" id="PTHR10336">
    <property type="entry name" value="PHOSPHOINOSITIDE-SPECIFIC PHOSPHOLIPASE C FAMILY PROTEIN"/>
    <property type="match status" value="1"/>
</dbReference>
<dbReference type="PROSITE" id="PS50008">
    <property type="entry name" value="PIPLC_Y_DOMAIN"/>
    <property type="match status" value="1"/>
</dbReference>
<dbReference type="PANTHER" id="PTHR10336:SF154">
    <property type="entry name" value="PHOSPHOINOSITIDE PHOSPHOLIPASE C 2"/>
    <property type="match status" value="1"/>
</dbReference>
<evidence type="ECO:0000256" key="10">
    <source>
        <dbReference type="SAM" id="MobiDB-lite"/>
    </source>
</evidence>
<dbReference type="Pfam" id="PF00168">
    <property type="entry name" value="C2"/>
    <property type="match status" value="1"/>
</dbReference>
<dbReference type="SUPFAM" id="SSF51695">
    <property type="entry name" value="PLC-like phosphodiesterases"/>
    <property type="match status" value="1"/>
</dbReference>
<feature type="domain" description="C2" evidence="11">
    <location>
        <begin position="382"/>
        <end position="517"/>
    </location>
</feature>
<comment type="catalytic activity">
    <reaction evidence="1 9">
        <text>a 1,2-diacyl-sn-glycero-3-phospho-(1D-myo-inositol-4,5-bisphosphate) + H2O = 1D-myo-inositol 1,4,5-trisphosphate + a 1,2-diacyl-sn-glycerol + H(+)</text>
        <dbReference type="Rhea" id="RHEA:33179"/>
        <dbReference type="ChEBI" id="CHEBI:15377"/>
        <dbReference type="ChEBI" id="CHEBI:15378"/>
        <dbReference type="ChEBI" id="CHEBI:17815"/>
        <dbReference type="ChEBI" id="CHEBI:58456"/>
        <dbReference type="ChEBI" id="CHEBI:203600"/>
        <dbReference type="EC" id="3.1.4.11"/>
    </reaction>
</comment>
<dbReference type="Gene3D" id="1.10.238.10">
    <property type="entry name" value="EF-hand"/>
    <property type="match status" value="1"/>
</dbReference>
<dbReference type="InterPro" id="IPR001711">
    <property type="entry name" value="PLipase_C_Pinositol-sp_Y"/>
</dbReference>
<dbReference type="FunFam" id="2.60.40.150:FF:000060">
    <property type="entry name" value="Phosphoinositide phospholipase C"/>
    <property type="match status" value="1"/>
</dbReference>
<feature type="region of interest" description="Disordered" evidence="10">
    <location>
        <begin position="249"/>
        <end position="278"/>
    </location>
</feature>
<dbReference type="InterPro" id="IPR000909">
    <property type="entry name" value="PLipase_C_PInositol-sp_X_dom"/>
</dbReference>
<gene>
    <name evidence="13" type="ORF">CB5_LOCUS12013</name>
</gene>
<keyword evidence="5 9" id="KW-0378">Hydrolase</keyword>
<evidence type="ECO:0000259" key="11">
    <source>
        <dbReference type="PROSITE" id="PS50004"/>
    </source>
</evidence>
<reference evidence="13" key="1">
    <citation type="submission" date="2020-07" db="EMBL/GenBank/DDBJ databases">
        <authorList>
            <person name="Lin J."/>
        </authorList>
    </citation>
    <scope>NUCLEOTIDE SEQUENCE</scope>
</reference>
<comment type="subcellular location">
    <subcellularLocation>
        <location evidence="2">Cell membrane</location>
        <topology evidence="2">Peripheral membrane protein</topology>
    </subcellularLocation>
</comment>
<evidence type="ECO:0000256" key="7">
    <source>
        <dbReference type="ARBA" id="ARBA00023136"/>
    </source>
</evidence>
<dbReference type="SMART" id="SM00149">
    <property type="entry name" value="PLCYc"/>
    <property type="match status" value="1"/>
</dbReference>
<evidence type="ECO:0000256" key="1">
    <source>
        <dbReference type="ARBA" id="ARBA00001195"/>
    </source>
</evidence>
<organism evidence="13">
    <name type="scientific">Ananas comosus var. bracteatus</name>
    <name type="common">red pineapple</name>
    <dbReference type="NCBI Taxonomy" id="296719"/>
    <lineage>
        <taxon>Eukaryota</taxon>
        <taxon>Viridiplantae</taxon>
        <taxon>Streptophyta</taxon>
        <taxon>Embryophyta</taxon>
        <taxon>Tracheophyta</taxon>
        <taxon>Spermatophyta</taxon>
        <taxon>Magnoliopsida</taxon>
        <taxon>Liliopsida</taxon>
        <taxon>Poales</taxon>
        <taxon>Bromeliaceae</taxon>
        <taxon>Bromelioideae</taxon>
        <taxon>Ananas</taxon>
    </lineage>
</organism>
<dbReference type="Gene3D" id="3.20.20.190">
    <property type="entry name" value="Phosphatidylinositol (PI) phosphodiesterase"/>
    <property type="match status" value="1"/>
</dbReference>
<protein>
    <recommendedName>
        <fullName evidence="3 9">Phosphoinositide phospholipase C</fullName>
        <ecNumber evidence="3 9">3.1.4.11</ecNumber>
    </recommendedName>
</protein>
<sequence length="535" mass="61101">MTTYRICCCFWRRYKPASDEPPEAIKAVFAKYADQSGTMGVEQLRRFMVEVQGEAVESAEAAARDVLDGFRHFRRKGLSLDSFFNYLTSNENTALYSTSLVHQDMGAPLSHYFIYTSHNSYLTGNQLNSDSSDVPIVKALQRGVRVIELDMWPNEKNDDISILHGRTLTTPVGLMKCLKSIREHAFAASPYPVIITLEDHLPPDLQAKAAKMIHETFGEMLFLPKSDSLREFPSPEELKMKIIISTKPPKEYRETRSTKEREDEAQKEAEEGAWGKDVPDLDAELSAISKIDEHEASKHFHEEEEEDTEGVEQRPPQRTVAPEYKSLIAITAKKKKGGLSDALKIDPHRVTRLSLSEQVFIKATVSHGTEIVRANGGCGYVKKPDLLLNSDPDRIFDPKSTLRIKKTLKVRVYMGDGWRFDFHQRHFDQYSPPDFYTRVGIAGVPADTTMKRTRAIEDNWTPMWDEEFEFPLSVPELALLRIEVHEYDMDVKDDFGGQTCLPVWELRSGIRSVRLYDQKGELLPSVKLLMQFEFI</sequence>
<dbReference type="GO" id="GO:0005886">
    <property type="term" value="C:plasma membrane"/>
    <property type="evidence" value="ECO:0007669"/>
    <property type="project" value="UniProtKB-SubCell"/>
</dbReference>
<dbReference type="InterPro" id="IPR056584">
    <property type="entry name" value="EF-hand_15"/>
</dbReference>
<accession>A0A6V7PD79</accession>
<keyword evidence="7" id="KW-0472">Membrane</keyword>
<keyword evidence="8" id="KW-0807">Transducer</keyword>
<evidence type="ECO:0000256" key="6">
    <source>
        <dbReference type="ARBA" id="ARBA00022963"/>
    </source>
</evidence>
<name>A0A6V7PD79_ANACO</name>
<dbReference type="GO" id="GO:0016042">
    <property type="term" value="P:lipid catabolic process"/>
    <property type="evidence" value="ECO:0007669"/>
    <property type="project" value="UniProtKB-KW"/>
</dbReference>
<dbReference type="InterPro" id="IPR011992">
    <property type="entry name" value="EF-hand-dom_pair"/>
</dbReference>
<dbReference type="AlphaFoldDB" id="A0A6V7PD79"/>
<dbReference type="EMBL" id="LR862147">
    <property type="protein sequence ID" value="CAD1828802.1"/>
    <property type="molecule type" value="Genomic_DNA"/>
</dbReference>
<dbReference type="InterPro" id="IPR035892">
    <property type="entry name" value="C2_domain_sf"/>
</dbReference>
<dbReference type="PROSITE" id="PS50007">
    <property type="entry name" value="PIPLC_X_DOMAIN"/>
    <property type="match status" value="1"/>
</dbReference>
<evidence type="ECO:0000313" key="13">
    <source>
        <dbReference type="EMBL" id="CAD1828802.1"/>
    </source>
</evidence>
<evidence type="ECO:0000256" key="5">
    <source>
        <dbReference type="ARBA" id="ARBA00022801"/>
    </source>
</evidence>
<dbReference type="GO" id="GO:0048015">
    <property type="term" value="P:phosphatidylinositol-mediated signaling"/>
    <property type="evidence" value="ECO:0007669"/>
    <property type="project" value="TreeGrafter"/>
</dbReference>
<dbReference type="PRINTS" id="PR00390">
    <property type="entry name" value="PHPHLIPASEC"/>
</dbReference>
<dbReference type="SUPFAM" id="SSF49562">
    <property type="entry name" value="C2 domain (Calcium/lipid-binding domain, CaLB)"/>
    <property type="match status" value="1"/>
</dbReference>
<dbReference type="CDD" id="cd00275">
    <property type="entry name" value="C2_PLC_like"/>
    <property type="match status" value="1"/>
</dbReference>
<dbReference type="SMART" id="SM00239">
    <property type="entry name" value="C2"/>
    <property type="match status" value="1"/>
</dbReference>
<dbReference type="GO" id="GO:0051209">
    <property type="term" value="P:release of sequestered calcium ion into cytosol"/>
    <property type="evidence" value="ECO:0007669"/>
    <property type="project" value="TreeGrafter"/>
</dbReference>
<dbReference type="SUPFAM" id="SSF47473">
    <property type="entry name" value="EF-hand"/>
    <property type="match status" value="1"/>
</dbReference>
<feature type="region of interest" description="Disordered" evidence="10">
    <location>
        <begin position="296"/>
        <end position="321"/>
    </location>
</feature>
<keyword evidence="9" id="KW-0443">Lipid metabolism</keyword>
<feature type="domain" description="PI-PLC Y-box" evidence="12">
    <location>
        <begin position="371"/>
        <end position="387"/>
    </location>
</feature>
<evidence type="ECO:0000256" key="9">
    <source>
        <dbReference type="RuleBase" id="RU361133"/>
    </source>
</evidence>
<evidence type="ECO:0000256" key="2">
    <source>
        <dbReference type="ARBA" id="ARBA00004202"/>
    </source>
</evidence>
<evidence type="ECO:0000256" key="8">
    <source>
        <dbReference type="ARBA" id="ARBA00023224"/>
    </source>
</evidence>
<dbReference type="GO" id="GO:0006950">
    <property type="term" value="P:response to stress"/>
    <property type="evidence" value="ECO:0007669"/>
    <property type="project" value="UniProtKB-ARBA"/>
</dbReference>
<dbReference type="GO" id="GO:0004435">
    <property type="term" value="F:phosphatidylinositol-4,5-bisphosphate phospholipase C activity"/>
    <property type="evidence" value="ECO:0007669"/>
    <property type="project" value="UniProtKB-EC"/>
</dbReference>
<dbReference type="Pfam" id="PF00388">
    <property type="entry name" value="PI-PLC-X"/>
    <property type="match status" value="1"/>
</dbReference>
<proteinExistence type="predicted"/>
<dbReference type="Gene3D" id="2.60.40.150">
    <property type="entry name" value="C2 domain"/>
    <property type="match status" value="1"/>
</dbReference>
<dbReference type="InterPro" id="IPR000008">
    <property type="entry name" value="C2_dom"/>
</dbReference>
<dbReference type="InterPro" id="IPR001192">
    <property type="entry name" value="PI-PLC_fam"/>
</dbReference>
<dbReference type="PROSITE" id="PS50004">
    <property type="entry name" value="C2"/>
    <property type="match status" value="1"/>
</dbReference>
<evidence type="ECO:0000259" key="12">
    <source>
        <dbReference type="PROSITE" id="PS50008"/>
    </source>
</evidence>
<keyword evidence="6 9" id="KW-0442">Lipid degradation</keyword>
<evidence type="ECO:0000256" key="4">
    <source>
        <dbReference type="ARBA" id="ARBA00022475"/>
    </source>
</evidence>